<dbReference type="AlphaFoldDB" id="E4X8B9"/>
<dbReference type="InParanoid" id="E4X8B9"/>
<accession>E4X8B9</accession>
<evidence type="ECO:0000313" key="3">
    <source>
        <dbReference type="EMBL" id="CBY30340.1"/>
    </source>
</evidence>
<reference evidence="2" key="1">
    <citation type="journal article" date="2010" name="Science">
        <title>Plasticity of animal genome architecture unmasked by rapid evolution of a pelagic tunicate.</title>
        <authorList>
            <person name="Denoeud F."/>
            <person name="Henriet S."/>
            <person name="Mungpakdee S."/>
            <person name="Aury J.M."/>
            <person name="Da Silva C."/>
            <person name="Brinkmann H."/>
            <person name="Mikhaleva J."/>
            <person name="Olsen L.C."/>
            <person name="Jubin C."/>
            <person name="Canestro C."/>
            <person name="Bouquet J.M."/>
            <person name="Danks G."/>
            <person name="Poulain J."/>
            <person name="Campsteijn C."/>
            <person name="Adamski M."/>
            <person name="Cross I."/>
            <person name="Yadetie F."/>
            <person name="Muffato M."/>
            <person name="Louis A."/>
            <person name="Butcher S."/>
            <person name="Tsagkogeorga G."/>
            <person name="Konrad A."/>
            <person name="Singh S."/>
            <person name="Jensen M.F."/>
            <person name="Cong E.H."/>
            <person name="Eikeseth-Otteraa H."/>
            <person name="Noel B."/>
            <person name="Anthouard V."/>
            <person name="Porcel B.M."/>
            <person name="Kachouri-Lafond R."/>
            <person name="Nishino A."/>
            <person name="Ugolini M."/>
            <person name="Chourrout P."/>
            <person name="Nishida H."/>
            <person name="Aasland R."/>
            <person name="Huzurbazar S."/>
            <person name="Westhof E."/>
            <person name="Delsuc F."/>
            <person name="Lehrach H."/>
            <person name="Reinhardt R."/>
            <person name="Weissenbach J."/>
            <person name="Roy S.W."/>
            <person name="Artiguenave F."/>
            <person name="Postlethwait J.H."/>
            <person name="Manak J.R."/>
            <person name="Thompson E.M."/>
            <person name="Jaillon O."/>
            <person name="Du Pasquier L."/>
            <person name="Boudinot P."/>
            <person name="Liberles D.A."/>
            <person name="Volff J.N."/>
            <person name="Philippe H."/>
            <person name="Lenhard B."/>
            <person name="Roest Crollius H."/>
            <person name="Wincker P."/>
            <person name="Chourrout D."/>
        </authorList>
    </citation>
    <scope>NUCLEOTIDE SEQUENCE [LARGE SCALE GENOMIC DNA]</scope>
</reference>
<gene>
    <name evidence="2" type="ORF">GSOID_T00004224001</name>
    <name evidence="3" type="ORF">GSOID_T00018202001</name>
</gene>
<keyword evidence="1" id="KW-0175">Coiled coil</keyword>
<proteinExistence type="predicted"/>
<sequence length="233" mass="27145">MVSQEDLYGSLDLDRHVQNFKNCLRVLLSDERLMHGGKSTETEVIDKCSVALNQMVELHYDKRHLNDVLRRGREEIDHLKNSCRDANTLVNHLTNVQGVHEERIEDLTTRLRKEKQSNVDKEAKIVNMNKNIENIKDQTKRAETSYKDKIKWVETDQMRIYKDGRATLERLDAEKIQLKNEFEDAKNSTAGLKNALENARNKLSDAIDVSIFQIQNSLVYNSRNRSVYQTLDK</sequence>
<dbReference type="SUPFAM" id="SSF90257">
    <property type="entry name" value="Myosin rod fragments"/>
    <property type="match status" value="1"/>
</dbReference>
<evidence type="ECO:0000256" key="1">
    <source>
        <dbReference type="SAM" id="Coils"/>
    </source>
</evidence>
<organism evidence="2">
    <name type="scientific">Oikopleura dioica</name>
    <name type="common">Tunicate</name>
    <dbReference type="NCBI Taxonomy" id="34765"/>
    <lineage>
        <taxon>Eukaryota</taxon>
        <taxon>Metazoa</taxon>
        <taxon>Chordata</taxon>
        <taxon>Tunicata</taxon>
        <taxon>Appendicularia</taxon>
        <taxon>Copelata</taxon>
        <taxon>Oikopleuridae</taxon>
        <taxon>Oikopleura</taxon>
    </lineage>
</organism>
<dbReference type="OrthoDB" id="10299689at2759"/>
<name>E4X8B9_OIKDI</name>
<dbReference type="EMBL" id="FN653029">
    <property type="protein sequence ID" value="CBY08211.1"/>
    <property type="molecule type" value="Genomic_DNA"/>
</dbReference>
<evidence type="ECO:0000313" key="4">
    <source>
        <dbReference type="Proteomes" id="UP000001307"/>
    </source>
</evidence>
<keyword evidence="4" id="KW-1185">Reference proteome</keyword>
<evidence type="ECO:0000313" key="2">
    <source>
        <dbReference type="EMBL" id="CBY08211.1"/>
    </source>
</evidence>
<dbReference type="Gene3D" id="1.10.287.1490">
    <property type="match status" value="1"/>
</dbReference>
<feature type="coiled-coil region" evidence="1">
    <location>
        <begin position="104"/>
        <end position="202"/>
    </location>
</feature>
<dbReference type="Proteomes" id="UP000001307">
    <property type="component" value="Unassembled WGS sequence"/>
</dbReference>
<dbReference type="EMBL" id="FN654275">
    <property type="protein sequence ID" value="CBY30340.1"/>
    <property type="molecule type" value="Genomic_DNA"/>
</dbReference>
<dbReference type="Proteomes" id="UP000011014">
    <property type="component" value="Unassembled WGS sequence"/>
</dbReference>
<protein>
    <submittedName>
        <fullName evidence="2">Uncharacterized protein</fullName>
    </submittedName>
</protein>